<protein>
    <recommendedName>
        <fullName evidence="1">HTH cro/C1-type domain-containing protein</fullName>
    </recommendedName>
</protein>
<sequence length="84" mass="9847">MPKLTIPKEKHNNFVSYKKLWVLLAEKELKKKVLVEDIGLSENIVARMGKNYPVSLMTLYRICEYFKVDLPDICEFKLEGRGDK</sequence>
<comment type="caution">
    <text evidence="2">The sequence shown here is derived from an EMBL/GenBank/DDBJ whole genome shotgun (WGS) entry which is preliminary data.</text>
</comment>
<dbReference type="RefSeq" id="WP_060796927.1">
    <property type="nucleotide sequence ID" value="NZ_KQ956330.1"/>
</dbReference>
<dbReference type="GO" id="GO:0003677">
    <property type="term" value="F:DNA binding"/>
    <property type="evidence" value="ECO:0007669"/>
    <property type="project" value="InterPro"/>
</dbReference>
<feature type="domain" description="HTH cro/C1-type" evidence="1">
    <location>
        <begin position="19"/>
        <end position="77"/>
    </location>
</feature>
<organism evidence="2 3">
    <name type="scientific">Clostridium perfringens</name>
    <dbReference type="NCBI Taxonomy" id="1502"/>
    <lineage>
        <taxon>Bacteria</taxon>
        <taxon>Bacillati</taxon>
        <taxon>Bacillota</taxon>
        <taxon>Clostridia</taxon>
        <taxon>Eubacteriales</taxon>
        <taxon>Clostridiaceae</taxon>
        <taxon>Clostridium</taxon>
    </lineage>
</organism>
<dbReference type="Gene3D" id="1.10.260.40">
    <property type="entry name" value="lambda repressor-like DNA-binding domains"/>
    <property type="match status" value="1"/>
</dbReference>
<dbReference type="InterPro" id="IPR001387">
    <property type="entry name" value="Cro/C1-type_HTH"/>
</dbReference>
<dbReference type="EMBL" id="LRPU01000208">
    <property type="protein sequence ID" value="KXA05075.1"/>
    <property type="molecule type" value="Genomic_DNA"/>
</dbReference>
<dbReference type="InterPro" id="IPR010982">
    <property type="entry name" value="Lambda_DNA-bd_dom_sf"/>
</dbReference>
<evidence type="ECO:0000313" key="2">
    <source>
        <dbReference type="EMBL" id="KXA05075.1"/>
    </source>
</evidence>
<gene>
    <name evidence="2" type="ORF">HMPREF3222_03143</name>
</gene>
<dbReference type="AlphaFoldDB" id="A0A133MLZ4"/>
<dbReference type="SUPFAM" id="SSF47413">
    <property type="entry name" value="lambda repressor-like DNA-binding domains"/>
    <property type="match status" value="1"/>
</dbReference>
<dbReference type="Proteomes" id="UP000070646">
    <property type="component" value="Unassembled WGS sequence"/>
</dbReference>
<proteinExistence type="predicted"/>
<evidence type="ECO:0000313" key="3">
    <source>
        <dbReference type="Proteomes" id="UP000070646"/>
    </source>
</evidence>
<dbReference type="REBASE" id="169858">
    <property type="entry name" value="C.Cpe7757AORF3144P"/>
</dbReference>
<reference evidence="2 3" key="1">
    <citation type="submission" date="2016-01" db="EMBL/GenBank/DDBJ databases">
        <authorList>
            <person name="Oliw E.H."/>
        </authorList>
    </citation>
    <scope>NUCLEOTIDE SEQUENCE [LARGE SCALE GENOMIC DNA]</scope>
    <source>
        <strain evidence="2 3">MJR7757A</strain>
    </source>
</reference>
<evidence type="ECO:0000259" key="1">
    <source>
        <dbReference type="Pfam" id="PF13443"/>
    </source>
</evidence>
<accession>A0A133MLZ4</accession>
<name>A0A133MLZ4_CLOPF</name>
<dbReference type="PATRIC" id="fig|1502.174.peg.3170"/>
<dbReference type="Pfam" id="PF13443">
    <property type="entry name" value="HTH_26"/>
    <property type="match status" value="1"/>
</dbReference>